<accession>A0ABD0JGZ3</accession>
<comment type="caution">
    <text evidence="1">The sequence shown here is derived from an EMBL/GenBank/DDBJ whole genome shotgun (WGS) entry which is preliminary data.</text>
</comment>
<organism evidence="1 3">
    <name type="scientific">Batillaria attramentaria</name>
    <dbReference type="NCBI Taxonomy" id="370345"/>
    <lineage>
        <taxon>Eukaryota</taxon>
        <taxon>Metazoa</taxon>
        <taxon>Spiralia</taxon>
        <taxon>Lophotrochozoa</taxon>
        <taxon>Mollusca</taxon>
        <taxon>Gastropoda</taxon>
        <taxon>Caenogastropoda</taxon>
        <taxon>Sorbeoconcha</taxon>
        <taxon>Cerithioidea</taxon>
        <taxon>Batillariidae</taxon>
        <taxon>Batillaria</taxon>
    </lineage>
</organism>
<protein>
    <submittedName>
        <fullName evidence="1">Uncharacterized protein</fullName>
    </submittedName>
</protein>
<evidence type="ECO:0000313" key="3">
    <source>
        <dbReference type="Proteomes" id="UP001519460"/>
    </source>
</evidence>
<reference evidence="1" key="3">
    <citation type="submission" date="2023-01" db="EMBL/GenBank/DDBJ databases">
        <authorList>
            <person name="Patra A."/>
        </authorList>
    </citation>
    <scope>NUCLEOTIDE SEQUENCE</scope>
    <source>
        <strain evidence="1">Wonlab-2016</strain>
        <tissue evidence="1">Foot muscle</tissue>
    </source>
</reference>
<dbReference type="EMBL" id="JACVVK020000444">
    <property type="protein sequence ID" value="KAK7474206.1"/>
    <property type="molecule type" value="Genomic_DNA"/>
</dbReference>
<gene>
    <name evidence="2" type="ORF">BaRGS_00028627</name>
    <name evidence="1" type="ORF">BaRGS_00034555</name>
</gene>
<reference evidence="1" key="1">
    <citation type="submission" date="2020-09" db="EMBL/GenBank/DDBJ databases">
        <authorList>
            <person name="Won Y."/>
        </authorList>
    </citation>
    <scope>NUCLEOTIDE SEQUENCE</scope>
    <source>
        <strain evidence="1">Wonlab-2016</strain>
        <tissue evidence="1">Foot muscle</tissue>
    </source>
</reference>
<evidence type="ECO:0000313" key="2">
    <source>
        <dbReference type="EMBL" id="KAK7480143.1"/>
    </source>
</evidence>
<dbReference type="EMBL" id="JACVVK020000287">
    <property type="protein sequence ID" value="KAK7480143.1"/>
    <property type="molecule type" value="Genomic_DNA"/>
</dbReference>
<keyword evidence="3" id="KW-1185">Reference proteome</keyword>
<proteinExistence type="predicted"/>
<reference evidence="1 3" key="2">
    <citation type="journal article" date="2023" name="Sci. Data">
        <title>Genome assembly of the Korean intertidal mud-creeper Batillaria attramentaria.</title>
        <authorList>
            <person name="Patra A.K."/>
            <person name="Ho P.T."/>
            <person name="Jun S."/>
            <person name="Lee S.J."/>
            <person name="Kim Y."/>
            <person name="Won Y.J."/>
        </authorList>
    </citation>
    <scope>NUCLEOTIDE SEQUENCE [LARGE SCALE GENOMIC DNA]</scope>
    <source>
        <strain evidence="1">Wonlab-2016</strain>
    </source>
</reference>
<evidence type="ECO:0000313" key="1">
    <source>
        <dbReference type="EMBL" id="KAK7474206.1"/>
    </source>
</evidence>
<name>A0ABD0JGZ3_9CAEN</name>
<dbReference type="Proteomes" id="UP001519460">
    <property type="component" value="Unassembled WGS sequence"/>
</dbReference>
<dbReference type="AlphaFoldDB" id="A0ABD0JGZ3"/>
<sequence length="89" mass="10057">MLGQGSDEPSYTFFDVPELSSIDAQTAFEDPRAFAERHLIDQSSRDVEVEERELITKKGARCAERRLCVVLRLPGSFYRKMDSDSGPVC</sequence>